<keyword evidence="1" id="KW-0472">Membrane</keyword>
<evidence type="ECO:0000313" key="2">
    <source>
        <dbReference type="EMBL" id="MFD2161644.1"/>
    </source>
</evidence>
<feature type="transmembrane region" description="Helical" evidence="1">
    <location>
        <begin position="54"/>
        <end position="71"/>
    </location>
</feature>
<feature type="transmembrane region" description="Helical" evidence="1">
    <location>
        <begin position="337"/>
        <end position="360"/>
    </location>
</feature>
<evidence type="ECO:0000313" key="3">
    <source>
        <dbReference type="Proteomes" id="UP001597387"/>
    </source>
</evidence>
<dbReference type="Proteomes" id="UP001597387">
    <property type="component" value="Unassembled WGS sequence"/>
</dbReference>
<evidence type="ECO:0008006" key="4">
    <source>
        <dbReference type="Google" id="ProtNLM"/>
    </source>
</evidence>
<keyword evidence="3" id="KW-1185">Reference proteome</keyword>
<comment type="caution">
    <text evidence="2">The sequence shown here is derived from an EMBL/GenBank/DDBJ whole genome shotgun (WGS) entry which is preliminary data.</text>
</comment>
<organism evidence="2 3">
    <name type="scientific">Paradesertivirga mongoliensis</name>
    <dbReference type="NCBI Taxonomy" id="2100740"/>
    <lineage>
        <taxon>Bacteria</taxon>
        <taxon>Pseudomonadati</taxon>
        <taxon>Bacteroidota</taxon>
        <taxon>Sphingobacteriia</taxon>
        <taxon>Sphingobacteriales</taxon>
        <taxon>Sphingobacteriaceae</taxon>
        <taxon>Paradesertivirga</taxon>
    </lineage>
</organism>
<feature type="transmembrane region" description="Helical" evidence="1">
    <location>
        <begin position="303"/>
        <end position="325"/>
    </location>
</feature>
<protein>
    <recommendedName>
        <fullName evidence="4">Vitamin K-dependent gamma-carboxylase</fullName>
    </recommendedName>
</protein>
<feature type="transmembrane region" description="Helical" evidence="1">
    <location>
        <begin position="235"/>
        <end position="259"/>
    </location>
</feature>
<feature type="transmembrane region" description="Helical" evidence="1">
    <location>
        <begin position="212"/>
        <end position="229"/>
    </location>
</feature>
<feature type="transmembrane region" description="Helical" evidence="1">
    <location>
        <begin position="279"/>
        <end position="297"/>
    </location>
</feature>
<keyword evidence="1" id="KW-1133">Transmembrane helix</keyword>
<gene>
    <name evidence="2" type="ORF">ACFSJU_04515</name>
</gene>
<proteinExistence type="predicted"/>
<feature type="transmembrane region" description="Helical" evidence="1">
    <location>
        <begin position="184"/>
        <end position="205"/>
    </location>
</feature>
<sequence>MIKTIPTNEITPGTLLQHTPSKVVPEPDRRYNILVVLWSIAALFHMAQSRTFSYGLHFAILTIAAAVLIGKPSSVSRFLIFLAVQLSVSLRVFPYVSNHEIFVLFADLSILHALVFYVFKNRTFNINKADLFNTFAPILRAELIILYFFVVFHKLNTSFFNTDVSCASDFINAQLSAVFKSPTIFLSLTAYLTLIVEALIPLFLCFRKTRNMGLFIGLIFHWIIAYNPINGFYDFSSAIFACYFLFASPELADTAVRVFNSFKTRAINIQAQPYSHQRLLFFTLTFLGVILVIYGVSKKVEDYFRFVFWTVFSLLCIWIFIRSLAHKKANHSGGFRVAHWSLLILPVIVFINGLCPYLGLKTESSFAMFSNLRTEGGISNHLIVPASIQIFDFQKDLVEVTSSSAKELQELADRKQLIPFFQFKELVSTSQPKQLEYIRGGKNHNFNTASVSEKNELLQGNPFLLKKVLRFRAISKYEPQPCSH</sequence>
<name>A0ABW4ZI02_9SPHI</name>
<dbReference type="RefSeq" id="WP_255898850.1">
    <property type="nucleotide sequence ID" value="NZ_JAFMZO010000001.1"/>
</dbReference>
<dbReference type="EMBL" id="JBHUHZ010000001">
    <property type="protein sequence ID" value="MFD2161644.1"/>
    <property type="molecule type" value="Genomic_DNA"/>
</dbReference>
<feature type="transmembrane region" description="Helical" evidence="1">
    <location>
        <begin position="101"/>
        <end position="119"/>
    </location>
</feature>
<reference evidence="3" key="1">
    <citation type="journal article" date="2019" name="Int. J. Syst. Evol. Microbiol.">
        <title>The Global Catalogue of Microorganisms (GCM) 10K type strain sequencing project: providing services to taxonomists for standard genome sequencing and annotation.</title>
        <authorList>
            <consortium name="The Broad Institute Genomics Platform"/>
            <consortium name="The Broad Institute Genome Sequencing Center for Infectious Disease"/>
            <person name="Wu L."/>
            <person name="Ma J."/>
        </authorList>
    </citation>
    <scope>NUCLEOTIDE SEQUENCE [LARGE SCALE GENOMIC DNA]</scope>
    <source>
        <strain evidence="3">KCTC 42217</strain>
    </source>
</reference>
<keyword evidence="1" id="KW-0812">Transmembrane</keyword>
<accession>A0ABW4ZI02</accession>
<evidence type="ECO:0000256" key="1">
    <source>
        <dbReference type="SAM" id="Phobius"/>
    </source>
</evidence>
<feature type="transmembrane region" description="Helical" evidence="1">
    <location>
        <begin position="131"/>
        <end position="152"/>
    </location>
</feature>